<dbReference type="PANTHER" id="PTHR31793">
    <property type="entry name" value="4-HYDROXYBENZOYL-COA THIOESTERASE FAMILY MEMBER"/>
    <property type="match status" value="1"/>
</dbReference>
<dbReference type="InterPro" id="IPR050563">
    <property type="entry name" value="4-hydroxybenzoyl-CoA_TE"/>
</dbReference>
<sequence>MSIETPFAAGTAVVRPEWIDYNGHMNVGYYHVAFDQASEPFFEWLGLTPEFRKRTNCSTFALESHLTFVREIKEGAPLRFEARLLEFDHKRIHFYSEMFHGTEGWLAATFESLGVYVDMSKRRTTTMPPELLQRLEEVYHAHLSLPKPWQVGHVISARSVPRTPAAPPAASN</sequence>
<dbReference type="CDD" id="cd00586">
    <property type="entry name" value="4HBT"/>
    <property type="match status" value="1"/>
</dbReference>
<dbReference type="SUPFAM" id="SSF54637">
    <property type="entry name" value="Thioesterase/thiol ester dehydrase-isomerase"/>
    <property type="match status" value="1"/>
</dbReference>
<dbReference type="PANTHER" id="PTHR31793:SF2">
    <property type="entry name" value="BLR1345 PROTEIN"/>
    <property type="match status" value="1"/>
</dbReference>
<protein>
    <submittedName>
        <fullName evidence="1">Acyl-CoA thioester hydrolase</fullName>
        <ecNumber evidence="1">3.1.2.-</ecNumber>
    </submittedName>
</protein>
<dbReference type="InterPro" id="IPR029069">
    <property type="entry name" value="HotDog_dom_sf"/>
</dbReference>
<dbReference type="RefSeq" id="WP_183968935.1">
    <property type="nucleotide sequence ID" value="NZ_BAABEW010000024.1"/>
</dbReference>
<evidence type="ECO:0000313" key="1">
    <source>
        <dbReference type="EMBL" id="MBB5272923.1"/>
    </source>
</evidence>
<dbReference type="Proteomes" id="UP000532440">
    <property type="component" value="Unassembled WGS sequence"/>
</dbReference>
<proteinExistence type="predicted"/>
<dbReference type="Pfam" id="PF13279">
    <property type="entry name" value="4HBT_2"/>
    <property type="match status" value="1"/>
</dbReference>
<keyword evidence="1" id="KW-0378">Hydrolase</keyword>
<comment type="caution">
    <text evidence="1">The sequence shown here is derived from an EMBL/GenBank/DDBJ whole genome shotgun (WGS) entry which is preliminary data.</text>
</comment>
<dbReference type="AlphaFoldDB" id="A0A7W8M9I5"/>
<evidence type="ECO:0000313" key="2">
    <source>
        <dbReference type="Proteomes" id="UP000532440"/>
    </source>
</evidence>
<dbReference type="Gene3D" id="3.10.129.10">
    <property type="entry name" value="Hotdog Thioesterase"/>
    <property type="match status" value="1"/>
</dbReference>
<dbReference type="EC" id="3.1.2.-" evidence="1"/>
<gene>
    <name evidence="1" type="ORF">HNQ70_002946</name>
</gene>
<organism evidence="1 2">
    <name type="scientific">Quisquiliibacterium transsilvanicum</name>
    <dbReference type="NCBI Taxonomy" id="1549638"/>
    <lineage>
        <taxon>Bacteria</taxon>
        <taxon>Pseudomonadati</taxon>
        <taxon>Pseudomonadota</taxon>
        <taxon>Betaproteobacteria</taxon>
        <taxon>Burkholderiales</taxon>
        <taxon>Burkholderiaceae</taxon>
        <taxon>Quisquiliibacterium</taxon>
    </lineage>
</organism>
<keyword evidence="2" id="KW-1185">Reference proteome</keyword>
<accession>A0A7W8M9I5</accession>
<dbReference type="EMBL" id="JACHGB010000005">
    <property type="protein sequence ID" value="MBB5272923.1"/>
    <property type="molecule type" value="Genomic_DNA"/>
</dbReference>
<name>A0A7W8M9I5_9BURK</name>
<dbReference type="GO" id="GO:0047617">
    <property type="term" value="F:fatty acyl-CoA hydrolase activity"/>
    <property type="evidence" value="ECO:0007669"/>
    <property type="project" value="TreeGrafter"/>
</dbReference>
<reference evidence="1 2" key="1">
    <citation type="submission" date="2020-08" db="EMBL/GenBank/DDBJ databases">
        <title>Genomic Encyclopedia of Type Strains, Phase IV (KMG-IV): sequencing the most valuable type-strain genomes for metagenomic binning, comparative biology and taxonomic classification.</title>
        <authorList>
            <person name="Goeker M."/>
        </authorList>
    </citation>
    <scope>NUCLEOTIDE SEQUENCE [LARGE SCALE GENOMIC DNA]</scope>
    <source>
        <strain evidence="1 2">DSM 29781</strain>
    </source>
</reference>